<protein>
    <submittedName>
        <fullName evidence="10">MFS transporter</fullName>
    </submittedName>
</protein>
<reference evidence="11" key="1">
    <citation type="journal article" date="2019" name="Int. J. Syst. Evol. Microbiol.">
        <title>The Global Catalogue of Microorganisms (GCM) 10K type strain sequencing project: providing services to taxonomists for standard genome sequencing and annotation.</title>
        <authorList>
            <consortium name="The Broad Institute Genomics Platform"/>
            <consortium name="The Broad Institute Genome Sequencing Center for Infectious Disease"/>
            <person name="Wu L."/>
            <person name="Ma J."/>
        </authorList>
    </citation>
    <scope>NUCLEOTIDE SEQUENCE [LARGE SCALE GENOMIC DNA]</scope>
    <source>
        <strain evidence="11">CCUG 53903</strain>
    </source>
</reference>
<evidence type="ECO:0000256" key="7">
    <source>
        <dbReference type="SAM" id="MobiDB-lite"/>
    </source>
</evidence>
<evidence type="ECO:0000256" key="1">
    <source>
        <dbReference type="ARBA" id="ARBA00004651"/>
    </source>
</evidence>
<keyword evidence="5 8" id="KW-1133">Transmembrane helix</keyword>
<dbReference type="Pfam" id="PF07690">
    <property type="entry name" value="MFS_1"/>
    <property type="match status" value="1"/>
</dbReference>
<feature type="transmembrane region" description="Helical" evidence="8">
    <location>
        <begin position="100"/>
        <end position="125"/>
    </location>
</feature>
<evidence type="ECO:0000256" key="8">
    <source>
        <dbReference type="SAM" id="Phobius"/>
    </source>
</evidence>
<dbReference type="PANTHER" id="PTHR42718:SF46">
    <property type="entry name" value="BLR6921 PROTEIN"/>
    <property type="match status" value="1"/>
</dbReference>
<feature type="transmembrane region" description="Helical" evidence="8">
    <location>
        <begin position="359"/>
        <end position="380"/>
    </location>
</feature>
<dbReference type="InterPro" id="IPR036259">
    <property type="entry name" value="MFS_trans_sf"/>
</dbReference>
<feature type="region of interest" description="Disordered" evidence="7">
    <location>
        <begin position="465"/>
        <end position="485"/>
    </location>
</feature>
<dbReference type="RefSeq" id="WP_379514165.1">
    <property type="nucleotide sequence ID" value="NZ_JBHSPA010000016.1"/>
</dbReference>
<feature type="transmembrane region" description="Helical" evidence="8">
    <location>
        <begin position="436"/>
        <end position="460"/>
    </location>
</feature>
<feature type="transmembrane region" description="Helical" evidence="8">
    <location>
        <begin position="330"/>
        <end position="347"/>
    </location>
</feature>
<organism evidence="10 11">
    <name type="scientific">Nonomuraea insulae</name>
    <dbReference type="NCBI Taxonomy" id="1616787"/>
    <lineage>
        <taxon>Bacteria</taxon>
        <taxon>Bacillati</taxon>
        <taxon>Actinomycetota</taxon>
        <taxon>Actinomycetes</taxon>
        <taxon>Streptosporangiales</taxon>
        <taxon>Streptosporangiaceae</taxon>
        <taxon>Nonomuraea</taxon>
    </lineage>
</organism>
<feature type="transmembrane region" description="Helical" evidence="8">
    <location>
        <begin position="43"/>
        <end position="63"/>
    </location>
</feature>
<dbReference type="Proteomes" id="UP001596058">
    <property type="component" value="Unassembled WGS sequence"/>
</dbReference>
<dbReference type="Gene3D" id="1.20.1720.10">
    <property type="entry name" value="Multidrug resistance protein D"/>
    <property type="match status" value="1"/>
</dbReference>
<evidence type="ECO:0000256" key="6">
    <source>
        <dbReference type="ARBA" id="ARBA00023136"/>
    </source>
</evidence>
<dbReference type="InterPro" id="IPR011701">
    <property type="entry name" value="MFS"/>
</dbReference>
<evidence type="ECO:0000313" key="10">
    <source>
        <dbReference type="EMBL" id="MFC5824641.1"/>
    </source>
</evidence>
<feature type="transmembrane region" description="Helical" evidence="8">
    <location>
        <begin position="137"/>
        <end position="156"/>
    </location>
</feature>
<keyword evidence="2" id="KW-0813">Transport</keyword>
<dbReference type="PANTHER" id="PTHR42718">
    <property type="entry name" value="MAJOR FACILITATOR SUPERFAMILY MULTIDRUG TRANSPORTER MFSC"/>
    <property type="match status" value="1"/>
</dbReference>
<evidence type="ECO:0000256" key="4">
    <source>
        <dbReference type="ARBA" id="ARBA00022692"/>
    </source>
</evidence>
<dbReference type="PROSITE" id="PS50850">
    <property type="entry name" value="MFS"/>
    <property type="match status" value="1"/>
</dbReference>
<feature type="transmembrane region" description="Helical" evidence="8">
    <location>
        <begin position="75"/>
        <end position="94"/>
    </location>
</feature>
<comment type="caution">
    <text evidence="10">The sequence shown here is derived from an EMBL/GenBank/DDBJ whole genome shotgun (WGS) entry which is preliminary data.</text>
</comment>
<dbReference type="SUPFAM" id="SSF103473">
    <property type="entry name" value="MFS general substrate transporter"/>
    <property type="match status" value="1"/>
</dbReference>
<gene>
    <name evidence="10" type="ORF">ACFPZ3_12355</name>
</gene>
<evidence type="ECO:0000259" key="9">
    <source>
        <dbReference type="PROSITE" id="PS50850"/>
    </source>
</evidence>
<dbReference type="InterPro" id="IPR020846">
    <property type="entry name" value="MFS_dom"/>
</dbReference>
<evidence type="ECO:0000256" key="5">
    <source>
        <dbReference type="ARBA" id="ARBA00022989"/>
    </source>
</evidence>
<sequence length="485" mass="48547">MPQGSRWRAFAVLSAVQLMIIIDSSIVYVALPAIQTDLGFSPAGLAWVVNAYMIAFGGLLLLSGRLGDLIGRKRMFVIGLLTFTAASLLCGLAVSQEMLVAARFVQGAGGAMASAVVMGIIVTIFQEPRELAKAIGAIGFVAAAGGAIGGTAGGLLTQAAGWHWIFFVNAPVGVVAAVLAVRLLATDRGLGLAAGADVAGAFLVTAGLMVGVYTIVKVEEHGWGSAHTLGLGALSIALLAAFAARQARARSPLMPLRVFRSRNLSGANLVQVLMVAGMSGFQFLTVLYMQRVLGYGAAETSLAGLPIALVLAVVSLGLSARLNTRFGPRAVLPAGLALIAAALALFTRAPVEGGYLVDVLPSMVLLGVGAGLAMPAVMTLAMSGVSPGDAGLASGLAGTGAQVGGALGLAALAALASGHTVRLSAGGPSTVSALNAGYHLAFGVGAGLLVTAVIVGFIMLRSEPAGPPQPAQPAQVDEAANAAQS</sequence>
<feature type="transmembrane region" description="Helical" evidence="8">
    <location>
        <begin position="7"/>
        <end position="31"/>
    </location>
</feature>
<dbReference type="EMBL" id="JBHSPA010000016">
    <property type="protein sequence ID" value="MFC5824641.1"/>
    <property type="molecule type" value="Genomic_DNA"/>
</dbReference>
<keyword evidence="3" id="KW-1003">Cell membrane</keyword>
<keyword evidence="4 8" id="KW-0812">Transmembrane</keyword>
<feature type="transmembrane region" description="Helical" evidence="8">
    <location>
        <begin position="265"/>
        <end position="289"/>
    </location>
</feature>
<feature type="transmembrane region" description="Helical" evidence="8">
    <location>
        <begin position="301"/>
        <end position="318"/>
    </location>
</feature>
<comment type="subcellular location">
    <subcellularLocation>
        <location evidence="1">Cell membrane</location>
        <topology evidence="1">Multi-pass membrane protein</topology>
    </subcellularLocation>
</comment>
<dbReference type="Gene3D" id="1.20.1250.20">
    <property type="entry name" value="MFS general substrate transporter like domains"/>
    <property type="match status" value="1"/>
</dbReference>
<feature type="transmembrane region" description="Helical" evidence="8">
    <location>
        <begin position="192"/>
        <end position="216"/>
    </location>
</feature>
<keyword evidence="11" id="KW-1185">Reference proteome</keyword>
<dbReference type="CDD" id="cd17321">
    <property type="entry name" value="MFS_MMR_MDR_like"/>
    <property type="match status" value="1"/>
</dbReference>
<accession>A0ABW1CG11</accession>
<evidence type="ECO:0000256" key="2">
    <source>
        <dbReference type="ARBA" id="ARBA00022448"/>
    </source>
</evidence>
<feature type="transmembrane region" description="Helical" evidence="8">
    <location>
        <begin position="222"/>
        <end position="244"/>
    </location>
</feature>
<feature type="domain" description="Major facilitator superfamily (MFS) profile" evidence="9">
    <location>
        <begin position="9"/>
        <end position="464"/>
    </location>
</feature>
<name>A0ABW1CG11_9ACTN</name>
<evidence type="ECO:0000313" key="11">
    <source>
        <dbReference type="Proteomes" id="UP001596058"/>
    </source>
</evidence>
<keyword evidence="6 8" id="KW-0472">Membrane</keyword>
<feature type="transmembrane region" description="Helical" evidence="8">
    <location>
        <begin position="162"/>
        <end position="185"/>
    </location>
</feature>
<feature type="transmembrane region" description="Helical" evidence="8">
    <location>
        <begin position="392"/>
        <end position="416"/>
    </location>
</feature>
<proteinExistence type="predicted"/>
<evidence type="ECO:0000256" key="3">
    <source>
        <dbReference type="ARBA" id="ARBA00022475"/>
    </source>
</evidence>